<feature type="signal peptide" evidence="1">
    <location>
        <begin position="1"/>
        <end position="22"/>
    </location>
</feature>
<protein>
    <recommendedName>
        <fullName evidence="4">Lipoprotein</fullName>
    </recommendedName>
</protein>
<accession>A0ABT5TNL4</accession>
<dbReference type="SUPFAM" id="SSF117074">
    <property type="entry name" value="Hypothetical protein PA1324"/>
    <property type="match status" value="1"/>
</dbReference>
<evidence type="ECO:0000256" key="1">
    <source>
        <dbReference type="SAM" id="SignalP"/>
    </source>
</evidence>
<evidence type="ECO:0008006" key="4">
    <source>
        <dbReference type="Google" id="ProtNLM"/>
    </source>
</evidence>
<dbReference type="Proteomes" id="UP001213691">
    <property type="component" value="Unassembled WGS sequence"/>
</dbReference>
<sequence length="175" mass="19526">MSKIVLSIVCLLFVAGCTPVQRSHYQTTSMPRVDWPVDEYTKIASRTGQNHVSGQCFLKTRGGDVKTCAGNKVMLSPISSYSTQFVKAVIKQNYGVGVELELVDNRIYNYLVEVIADGDGRFSFYNVPDGDYYIYSTVTWEAGTGYNGANQLQGGWVFKEILVDSKSRNEHILTK</sequence>
<dbReference type="RefSeq" id="WP_238103207.1">
    <property type="nucleotide sequence ID" value="NZ_JAQQPZ010000013.1"/>
</dbReference>
<gene>
    <name evidence="2" type="ORF">PQR79_14015</name>
</gene>
<organism evidence="2 3">
    <name type="scientific">Shewanella metallivivens</name>
    <dbReference type="NCBI Taxonomy" id="2872342"/>
    <lineage>
        <taxon>Bacteria</taxon>
        <taxon>Pseudomonadati</taxon>
        <taxon>Pseudomonadota</taxon>
        <taxon>Gammaproteobacteria</taxon>
        <taxon>Alteromonadales</taxon>
        <taxon>Shewanellaceae</taxon>
        <taxon>Shewanella</taxon>
    </lineage>
</organism>
<evidence type="ECO:0000313" key="3">
    <source>
        <dbReference type="Proteomes" id="UP001213691"/>
    </source>
</evidence>
<comment type="caution">
    <text evidence="2">The sequence shown here is derived from an EMBL/GenBank/DDBJ whole genome shotgun (WGS) entry which is preliminary data.</text>
</comment>
<keyword evidence="1" id="KW-0732">Signal</keyword>
<keyword evidence="3" id="KW-1185">Reference proteome</keyword>
<proteinExistence type="predicted"/>
<feature type="chain" id="PRO_5045682809" description="Lipoprotein" evidence="1">
    <location>
        <begin position="23"/>
        <end position="175"/>
    </location>
</feature>
<dbReference type="PROSITE" id="PS51257">
    <property type="entry name" value="PROKAR_LIPOPROTEIN"/>
    <property type="match status" value="1"/>
</dbReference>
<dbReference type="EMBL" id="JAQQPZ010000013">
    <property type="protein sequence ID" value="MDD8060203.1"/>
    <property type="molecule type" value="Genomic_DNA"/>
</dbReference>
<evidence type="ECO:0000313" key="2">
    <source>
        <dbReference type="EMBL" id="MDD8060203.1"/>
    </source>
</evidence>
<name>A0ABT5TNL4_9GAMM</name>
<reference evidence="2 3" key="1">
    <citation type="submission" date="2023-02" db="EMBL/GenBank/DDBJ databases">
        <title>Genome sequence of Shewanella metallivivens ER-Te-42B-Light, sp. nov., enriched from sulfide tube worms (Riftia pachyptila) isolated from Explorer Ridge in the Pacific Ocean.</title>
        <authorList>
            <person name="Maltman C."/>
            <person name="Kuzyk S.B."/>
            <person name="Kyndt J.A."/>
            <person name="Yurkov V."/>
        </authorList>
    </citation>
    <scope>NUCLEOTIDE SEQUENCE [LARGE SCALE GENOMIC DNA]</scope>
    <source>
        <strain evidence="2 3">ER-Te-42B-Light</strain>
    </source>
</reference>